<feature type="transmembrane region" description="Helical" evidence="1">
    <location>
        <begin position="98"/>
        <end position="117"/>
    </location>
</feature>
<gene>
    <name evidence="2" type="ORF">GCM10011573_07760</name>
</gene>
<name>A0ABQ1NM47_9ENTE</name>
<feature type="transmembrane region" description="Helical" evidence="1">
    <location>
        <begin position="72"/>
        <end position="92"/>
    </location>
</feature>
<evidence type="ECO:0000313" key="3">
    <source>
        <dbReference type="Proteomes" id="UP000630615"/>
    </source>
</evidence>
<dbReference type="RefSeq" id="WP_088268656.1">
    <property type="nucleotide sequence ID" value="NZ_BMKI01000001.1"/>
</dbReference>
<keyword evidence="1" id="KW-0812">Transmembrane</keyword>
<sequence length="127" mass="14598">MDIRCTRNTGFYGMGSPIELKKNGEKWVYLTHNQTKELEITEDQCTVQVSFFLLKSQPLILIDKGQPISIEITMNPILISNYVILFIGMLLIPIFHLNIVGILLLLVAYAIFLFSMLKKAYIIKEME</sequence>
<keyword evidence="1" id="KW-0472">Membrane</keyword>
<accession>A0ABQ1NM47</accession>
<dbReference type="Proteomes" id="UP000630615">
    <property type="component" value="Unassembled WGS sequence"/>
</dbReference>
<evidence type="ECO:0000313" key="2">
    <source>
        <dbReference type="EMBL" id="GGC80589.1"/>
    </source>
</evidence>
<reference evidence="3" key="1">
    <citation type="journal article" date="2019" name="Int. J. Syst. Evol. Microbiol.">
        <title>The Global Catalogue of Microorganisms (GCM) 10K type strain sequencing project: providing services to taxonomists for standard genome sequencing and annotation.</title>
        <authorList>
            <consortium name="The Broad Institute Genomics Platform"/>
            <consortium name="The Broad Institute Genome Sequencing Center for Infectious Disease"/>
            <person name="Wu L."/>
            <person name="Ma J."/>
        </authorList>
    </citation>
    <scope>NUCLEOTIDE SEQUENCE [LARGE SCALE GENOMIC DNA]</scope>
    <source>
        <strain evidence="3">CGMCC 1.15942</strain>
    </source>
</reference>
<evidence type="ECO:0000256" key="1">
    <source>
        <dbReference type="SAM" id="Phobius"/>
    </source>
</evidence>
<protein>
    <submittedName>
        <fullName evidence="2">Uncharacterized protein</fullName>
    </submittedName>
</protein>
<proteinExistence type="predicted"/>
<keyword evidence="1" id="KW-1133">Transmembrane helix</keyword>
<organism evidence="2 3">
    <name type="scientific">Enterococcus wangshanyuanii</name>
    <dbReference type="NCBI Taxonomy" id="2005703"/>
    <lineage>
        <taxon>Bacteria</taxon>
        <taxon>Bacillati</taxon>
        <taxon>Bacillota</taxon>
        <taxon>Bacilli</taxon>
        <taxon>Lactobacillales</taxon>
        <taxon>Enterococcaceae</taxon>
        <taxon>Enterococcus</taxon>
    </lineage>
</organism>
<dbReference type="EMBL" id="BMKI01000001">
    <property type="protein sequence ID" value="GGC80589.1"/>
    <property type="molecule type" value="Genomic_DNA"/>
</dbReference>
<keyword evidence="3" id="KW-1185">Reference proteome</keyword>
<comment type="caution">
    <text evidence="2">The sequence shown here is derived from an EMBL/GenBank/DDBJ whole genome shotgun (WGS) entry which is preliminary data.</text>
</comment>